<dbReference type="Pfam" id="PF24764">
    <property type="entry name" value="rva_4"/>
    <property type="match status" value="1"/>
</dbReference>
<feature type="domain" description="Integrase core" evidence="1">
    <location>
        <begin position="22"/>
        <end position="139"/>
    </location>
</feature>
<sequence length="158" mass="18807">MTNNDPNVIGWFYLEHLFNTKVMASIIRVDKGTETGVMATMHANLCQQHGDEMVPIETIIYGPFTSNQIERWWRELHEQLEKFFKHQLNFLKDQSYYDPYNSTHSGHTMYVFLSLWCKEVDIFVDVMWNSHRIRAQKNTFLPDGIPNHIYNFLKQYGL</sequence>
<evidence type="ECO:0000313" key="3">
    <source>
        <dbReference type="Proteomes" id="UP001159427"/>
    </source>
</evidence>
<name>A0ABN8MR11_9CNID</name>
<comment type="caution">
    <text evidence="2">The sequence shown here is derived from an EMBL/GenBank/DDBJ whole genome shotgun (WGS) entry which is preliminary data.</text>
</comment>
<dbReference type="InterPro" id="IPR058913">
    <property type="entry name" value="Integrase_dom_put"/>
</dbReference>
<dbReference type="PANTHER" id="PTHR46791">
    <property type="entry name" value="EXPRESSED PROTEIN"/>
    <property type="match status" value="1"/>
</dbReference>
<accession>A0ABN8MR11</accession>
<keyword evidence="3" id="KW-1185">Reference proteome</keyword>
<organism evidence="2 3">
    <name type="scientific">Porites evermanni</name>
    <dbReference type="NCBI Taxonomy" id="104178"/>
    <lineage>
        <taxon>Eukaryota</taxon>
        <taxon>Metazoa</taxon>
        <taxon>Cnidaria</taxon>
        <taxon>Anthozoa</taxon>
        <taxon>Hexacorallia</taxon>
        <taxon>Scleractinia</taxon>
        <taxon>Fungiina</taxon>
        <taxon>Poritidae</taxon>
        <taxon>Porites</taxon>
    </lineage>
</organism>
<dbReference type="Proteomes" id="UP001159427">
    <property type="component" value="Unassembled WGS sequence"/>
</dbReference>
<protein>
    <recommendedName>
        <fullName evidence="1">Integrase core domain-containing protein</fullName>
    </recommendedName>
</protein>
<gene>
    <name evidence="2" type="ORF">PEVE_00038210</name>
</gene>
<proteinExistence type="predicted"/>
<dbReference type="PANTHER" id="PTHR46791:SF5">
    <property type="entry name" value="CLR5 DOMAIN-CONTAINING PROTEIN-RELATED"/>
    <property type="match status" value="1"/>
</dbReference>
<evidence type="ECO:0000259" key="1">
    <source>
        <dbReference type="Pfam" id="PF24764"/>
    </source>
</evidence>
<reference evidence="2 3" key="1">
    <citation type="submission" date="2022-05" db="EMBL/GenBank/DDBJ databases">
        <authorList>
            <consortium name="Genoscope - CEA"/>
            <person name="William W."/>
        </authorList>
    </citation>
    <scope>NUCLEOTIDE SEQUENCE [LARGE SCALE GENOMIC DNA]</scope>
</reference>
<dbReference type="EMBL" id="CALNXI010000642">
    <property type="protein sequence ID" value="CAH3030577.1"/>
    <property type="molecule type" value="Genomic_DNA"/>
</dbReference>
<evidence type="ECO:0000313" key="2">
    <source>
        <dbReference type="EMBL" id="CAH3030577.1"/>
    </source>
</evidence>